<comment type="caution">
    <text evidence="1">The sequence shown here is derived from an EMBL/GenBank/DDBJ whole genome shotgun (WGS) entry which is preliminary data.</text>
</comment>
<dbReference type="EMBL" id="BEXD01004333">
    <property type="protein sequence ID" value="GBC09851.1"/>
    <property type="molecule type" value="Genomic_DNA"/>
</dbReference>
<dbReference type="Proteomes" id="UP000615446">
    <property type="component" value="Unassembled WGS sequence"/>
</dbReference>
<sequence>MLRFRFATKRRQSKADDLSIAKESYNHNSYDSDSNPNTIKQQKRILTKKKSRINIETDKDTTNMSEVNVNEHPLSNETYETLAHNTLVHLHKEINQGEENQTTPNHSKISTPLFIIQIKGKNPVNVTEDNEKTVNPINANTNQDSITINL</sequence>
<evidence type="ECO:0000313" key="1">
    <source>
        <dbReference type="EMBL" id="GBC09851.1"/>
    </source>
</evidence>
<dbReference type="AlphaFoldDB" id="A0A2Z6S5Q5"/>
<accession>A0A2Z6S5Q5</accession>
<keyword evidence="3" id="KW-1185">Reference proteome</keyword>
<reference evidence="2" key="2">
    <citation type="submission" date="2019-10" db="EMBL/GenBank/DDBJ databases">
        <title>Conservation and host-specific expression of non-tandemly repeated heterogenous ribosome RNA gene in arbuscular mycorrhizal fungi.</title>
        <authorList>
            <person name="Maeda T."/>
            <person name="Kobayashi Y."/>
            <person name="Nakagawa T."/>
            <person name="Ezawa T."/>
            <person name="Yamaguchi K."/>
            <person name="Bino T."/>
            <person name="Nishimoto Y."/>
            <person name="Shigenobu S."/>
            <person name="Kawaguchi M."/>
        </authorList>
    </citation>
    <scope>NUCLEOTIDE SEQUENCE</scope>
    <source>
        <strain evidence="2">HR1</strain>
    </source>
</reference>
<proteinExistence type="predicted"/>
<name>A0A2Z6S5Q5_9GLOM</name>
<reference evidence="1 3" key="1">
    <citation type="submission" date="2017-11" db="EMBL/GenBank/DDBJ databases">
        <title>The genome of Rhizophagus clarus HR1 reveals common genetic basis of auxotrophy among arbuscular mycorrhizal fungi.</title>
        <authorList>
            <person name="Kobayashi Y."/>
        </authorList>
    </citation>
    <scope>NUCLEOTIDE SEQUENCE [LARGE SCALE GENOMIC DNA]</scope>
    <source>
        <strain evidence="1 3">HR1</strain>
    </source>
</reference>
<protein>
    <submittedName>
        <fullName evidence="1">Uncharacterized protein</fullName>
    </submittedName>
</protein>
<evidence type="ECO:0000313" key="3">
    <source>
        <dbReference type="Proteomes" id="UP000247702"/>
    </source>
</evidence>
<dbReference type="Proteomes" id="UP000247702">
    <property type="component" value="Unassembled WGS sequence"/>
</dbReference>
<gene>
    <name evidence="2" type="ORF">RCL2_003087500</name>
    <name evidence="1" type="ORF">RclHR1_09160009</name>
</gene>
<evidence type="ECO:0000313" key="2">
    <source>
        <dbReference type="EMBL" id="GET04575.1"/>
    </source>
</evidence>
<organism evidence="1 3">
    <name type="scientific">Rhizophagus clarus</name>
    <dbReference type="NCBI Taxonomy" id="94130"/>
    <lineage>
        <taxon>Eukaryota</taxon>
        <taxon>Fungi</taxon>
        <taxon>Fungi incertae sedis</taxon>
        <taxon>Mucoromycota</taxon>
        <taxon>Glomeromycotina</taxon>
        <taxon>Glomeromycetes</taxon>
        <taxon>Glomerales</taxon>
        <taxon>Glomeraceae</taxon>
        <taxon>Rhizophagus</taxon>
    </lineage>
</organism>
<dbReference type="EMBL" id="BLAL01000356">
    <property type="protein sequence ID" value="GET04575.1"/>
    <property type="molecule type" value="Genomic_DNA"/>
</dbReference>